<dbReference type="PROSITE" id="PS51787">
    <property type="entry name" value="LON_N"/>
    <property type="match status" value="1"/>
</dbReference>
<organism evidence="2 3">
    <name type="scientific">Anaeromyxobacter oryzae</name>
    <dbReference type="NCBI Taxonomy" id="2918170"/>
    <lineage>
        <taxon>Bacteria</taxon>
        <taxon>Pseudomonadati</taxon>
        <taxon>Myxococcota</taxon>
        <taxon>Myxococcia</taxon>
        <taxon>Myxococcales</taxon>
        <taxon>Cystobacterineae</taxon>
        <taxon>Anaeromyxobacteraceae</taxon>
        <taxon>Anaeromyxobacter</taxon>
    </lineage>
</organism>
<evidence type="ECO:0000259" key="1">
    <source>
        <dbReference type="PROSITE" id="PS51787"/>
    </source>
</evidence>
<sequence length="231" mass="25233">MCAERIAPPTPRAALEKACAALKVFPLHGVAVLPGTPTPFHVFEPRYRALVEDALRGDRVLAVPGLVSKEGAHQLHPPLLPVAGACLIEKDERYEDGRFDIVVRGIARVRLHEELAAVHPYREFRAEILEDVWPAGGPDRLQPELESLRQLVYQLAQRLPSESGAPALAEAVAQMRDPSQIADLVAAAAVSEPEARQKVLEQLDVARRLEMVLEEVAGVVLVLSKGQNPRA</sequence>
<keyword evidence="2" id="KW-0378">Hydrolase</keyword>
<dbReference type="PANTHER" id="PTHR46732:SF8">
    <property type="entry name" value="ATP-DEPENDENT PROTEASE LA (LON) DOMAIN PROTEIN"/>
    <property type="match status" value="1"/>
</dbReference>
<protein>
    <submittedName>
        <fullName evidence="2">ATP-dependent protease</fullName>
    </submittedName>
</protein>
<dbReference type="EMBL" id="AP025591">
    <property type="protein sequence ID" value="BDG03457.1"/>
    <property type="molecule type" value="Genomic_DNA"/>
</dbReference>
<keyword evidence="3" id="KW-1185">Reference proteome</keyword>
<dbReference type="GO" id="GO:0006508">
    <property type="term" value="P:proteolysis"/>
    <property type="evidence" value="ECO:0007669"/>
    <property type="project" value="UniProtKB-KW"/>
</dbReference>
<dbReference type="InterPro" id="IPR015947">
    <property type="entry name" value="PUA-like_sf"/>
</dbReference>
<keyword evidence="2" id="KW-0645">Protease</keyword>
<dbReference type="Gene3D" id="1.20.58.1480">
    <property type="match status" value="1"/>
</dbReference>
<dbReference type="GO" id="GO:0008233">
    <property type="term" value="F:peptidase activity"/>
    <property type="evidence" value="ECO:0007669"/>
    <property type="project" value="UniProtKB-KW"/>
</dbReference>
<dbReference type="InterPro" id="IPR046336">
    <property type="entry name" value="Lon_prtase_N_sf"/>
</dbReference>
<accession>A0ABN6MUA8</accession>
<dbReference type="Pfam" id="PF02190">
    <property type="entry name" value="LON_substr_bdg"/>
    <property type="match status" value="1"/>
</dbReference>
<gene>
    <name evidence="2" type="primary">lon_1</name>
    <name evidence="2" type="ORF">AMOR_24530</name>
</gene>
<dbReference type="SUPFAM" id="SSF88697">
    <property type="entry name" value="PUA domain-like"/>
    <property type="match status" value="1"/>
</dbReference>
<evidence type="ECO:0000313" key="2">
    <source>
        <dbReference type="EMBL" id="BDG03457.1"/>
    </source>
</evidence>
<dbReference type="PANTHER" id="PTHR46732">
    <property type="entry name" value="ATP-DEPENDENT PROTEASE LA (LON) DOMAIN PROTEIN"/>
    <property type="match status" value="1"/>
</dbReference>
<evidence type="ECO:0000313" key="3">
    <source>
        <dbReference type="Proteomes" id="UP001162891"/>
    </source>
</evidence>
<dbReference type="Gene3D" id="2.30.130.40">
    <property type="entry name" value="LON domain-like"/>
    <property type="match status" value="1"/>
</dbReference>
<dbReference type="InterPro" id="IPR003111">
    <property type="entry name" value="Lon_prtase_N"/>
</dbReference>
<dbReference type="SMART" id="SM00464">
    <property type="entry name" value="LON"/>
    <property type="match status" value="1"/>
</dbReference>
<reference evidence="3" key="1">
    <citation type="journal article" date="2022" name="Int. J. Syst. Evol. Microbiol.">
        <title>Anaeromyxobacter oryzae sp. nov., Anaeromyxobacter diazotrophicus sp. nov. and Anaeromyxobacter paludicola sp. nov., isolated from paddy soils.</title>
        <authorList>
            <person name="Itoh H."/>
            <person name="Xu Z."/>
            <person name="Mise K."/>
            <person name="Masuda Y."/>
            <person name="Ushijima N."/>
            <person name="Hayakawa C."/>
            <person name="Shiratori Y."/>
            <person name="Senoo K."/>
        </authorList>
    </citation>
    <scope>NUCLEOTIDE SEQUENCE [LARGE SCALE GENOMIC DNA]</scope>
    <source>
        <strain evidence="3">Red232</strain>
    </source>
</reference>
<name>A0ABN6MUA8_9BACT</name>
<dbReference type="Proteomes" id="UP001162891">
    <property type="component" value="Chromosome"/>
</dbReference>
<feature type="domain" description="Lon N-terminal" evidence="1">
    <location>
        <begin position="22"/>
        <end position="220"/>
    </location>
</feature>
<proteinExistence type="predicted"/>